<comment type="subcellular location">
    <subcellularLocation>
        <location evidence="1">Secreted</location>
    </subcellularLocation>
</comment>
<keyword evidence="2" id="KW-0964">Secreted</keyword>
<dbReference type="SMART" id="SM00110">
    <property type="entry name" value="C1Q"/>
    <property type="match status" value="1"/>
</dbReference>
<name>A0A6J8C1R5_MYTCO</name>
<dbReference type="InterPro" id="IPR001073">
    <property type="entry name" value="C1q_dom"/>
</dbReference>
<gene>
    <name evidence="6" type="ORF">MCOR_24594</name>
</gene>
<protein>
    <submittedName>
        <fullName evidence="6">CAPRIN2</fullName>
    </submittedName>
</protein>
<reference evidence="6 7" key="1">
    <citation type="submission" date="2020-06" db="EMBL/GenBank/DDBJ databases">
        <authorList>
            <person name="Li R."/>
            <person name="Bekaert M."/>
        </authorList>
    </citation>
    <scope>NUCLEOTIDE SEQUENCE [LARGE SCALE GENOMIC DNA]</scope>
    <source>
        <strain evidence="7">wild</strain>
    </source>
</reference>
<sequence>MKSLILFLFVTFCRSELSDTDSINRLALLEDAVENLQQANYRLETKMAQIQYEHSEMQRESLQQKDEIKLLRQENDRLSSRVVLLEHAIPSLVTGQLSNGTSQNKRVLPFTTNPVNVAFHANVNGHIGLNDNEVIRFDRVNTNLESSYDGNTGLFQAPTPGYYVFFVHFLVLAQKRLEARIVKNGNLIQSAFAGTQDVGQGPGSNLAIVRLVQVDRIWIKVHEKYHDTGDILDGPWCTFSGFLLYPEV</sequence>
<keyword evidence="3" id="KW-0175">Coiled coil</keyword>
<keyword evidence="7" id="KW-1185">Reference proteome</keyword>
<evidence type="ECO:0000313" key="7">
    <source>
        <dbReference type="Proteomes" id="UP000507470"/>
    </source>
</evidence>
<keyword evidence="4" id="KW-0732">Signal</keyword>
<dbReference type="EMBL" id="CACVKT020004336">
    <property type="protein sequence ID" value="CAC5389431.1"/>
    <property type="molecule type" value="Genomic_DNA"/>
</dbReference>
<evidence type="ECO:0000256" key="1">
    <source>
        <dbReference type="ARBA" id="ARBA00004613"/>
    </source>
</evidence>
<dbReference type="AlphaFoldDB" id="A0A6J8C1R5"/>
<feature type="signal peptide" evidence="4">
    <location>
        <begin position="1"/>
        <end position="15"/>
    </location>
</feature>
<dbReference type="InterPro" id="IPR008983">
    <property type="entry name" value="Tumour_necrosis_fac-like_dom"/>
</dbReference>
<dbReference type="PANTHER" id="PTHR15427:SF33">
    <property type="entry name" value="COLLAGEN IV NC1 DOMAIN-CONTAINING PROTEIN"/>
    <property type="match status" value="1"/>
</dbReference>
<dbReference type="OrthoDB" id="6094845at2759"/>
<feature type="domain" description="C1q" evidence="5">
    <location>
        <begin position="112"/>
        <end position="248"/>
    </location>
</feature>
<feature type="coiled-coil region" evidence="3">
    <location>
        <begin position="26"/>
        <end position="88"/>
    </location>
</feature>
<proteinExistence type="predicted"/>
<evidence type="ECO:0000256" key="2">
    <source>
        <dbReference type="ARBA" id="ARBA00022525"/>
    </source>
</evidence>
<dbReference type="GO" id="GO:0005581">
    <property type="term" value="C:collagen trimer"/>
    <property type="evidence" value="ECO:0007669"/>
    <property type="project" value="UniProtKB-KW"/>
</dbReference>
<feature type="chain" id="PRO_5026908774" evidence="4">
    <location>
        <begin position="16"/>
        <end position="248"/>
    </location>
</feature>
<dbReference type="Gene3D" id="2.60.120.40">
    <property type="match status" value="1"/>
</dbReference>
<dbReference type="InterPro" id="IPR050392">
    <property type="entry name" value="Collagen/C1q_domain"/>
</dbReference>
<accession>A0A6J8C1R5</accession>
<evidence type="ECO:0000256" key="4">
    <source>
        <dbReference type="SAM" id="SignalP"/>
    </source>
</evidence>
<evidence type="ECO:0000259" key="5">
    <source>
        <dbReference type="PROSITE" id="PS50871"/>
    </source>
</evidence>
<evidence type="ECO:0000256" key="3">
    <source>
        <dbReference type="SAM" id="Coils"/>
    </source>
</evidence>
<dbReference type="SUPFAM" id="SSF49842">
    <property type="entry name" value="TNF-like"/>
    <property type="match status" value="1"/>
</dbReference>
<dbReference type="PANTHER" id="PTHR15427">
    <property type="entry name" value="EMILIN ELASTIN MICROFIBRIL INTERFACE-LOCATED PROTEIN ELASTIN MICROFIBRIL INTERFACER"/>
    <property type="match status" value="1"/>
</dbReference>
<dbReference type="PROSITE" id="PS50871">
    <property type="entry name" value="C1Q"/>
    <property type="match status" value="1"/>
</dbReference>
<dbReference type="PRINTS" id="PR00007">
    <property type="entry name" value="COMPLEMNTC1Q"/>
</dbReference>
<dbReference type="Proteomes" id="UP000507470">
    <property type="component" value="Unassembled WGS sequence"/>
</dbReference>
<dbReference type="Pfam" id="PF00386">
    <property type="entry name" value="C1q"/>
    <property type="match status" value="1"/>
</dbReference>
<organism evidence="6 7">
    <name type="scientific">Mytilus coruscus</name>
    <name type="common">Sea mussel</name>
    <dbReference type="NCBI Taxonomy" id="42192"/>
    <lineage>
        <taxon>Eukaryota</taxon>
        <taxon>Metazoa</taxon>
        <taxon>Spiralia</taxon>
        <taxon>Lophotrochozoa</taxon>
        <taxon>Mollusca</taxon>
        <taxon>Bivalvia</taxon>
        <taxon>Autobranchia</taxon>
        <taxon>Pteriomorphia</taxon>
        <taxon>Mytilida</taxon>
        <taxon>Mytiloidea</taxon>
        <taxon>Mytilidae</taxon>
        <taxon>Mytilinae</taxon>
        <taxon>Mytilus</taxon>
    </lineage>
</organism>
<evidence type="ECO:0000313" key="6">
    <source>
        <dbReference type="EMBL" id="CAC5389431.1"/>
    </source>
</evidence>